<dbReference type="OrthoDB" id="1615585at2759"/>
<dbReference type="PANTHER" id="PTHR34686:SF1">
    <property type="entry name" value="MATERNAL EFFECT EMBRYO ARREST 59"/>
    <property type="match status" value="1"/>
</dbReference>
<dbReference type="Proteomes" id="UP000516437">
    <property type="component" value="Unassembled WGS sequence"/>
</dbReference>
<proteinExistence type="predicted"/>
<organism evidence="2 3">
    <name type="scientific">Morella rubra</name>
    <name type="common">Chinese bayberry</name>
    <dbReference type="NCBI Taxonomy" id="262757"/>
    <lineage>
        <taxon>Eukaryota</taxon>
        <taxon>Viridiplantae</taxon>
        <taxon>Streptophyta</taxon>
        <taxon>Embryophyta</taxon>
        <taxon>Tracheophyta</taxon>
        <taxon>Spermatophyta</taxon>
        <taxon>Magnoliopsida</taxon>
        <taxon>eudicotyledons</taxon>
        <taxon>Gunneridae</taxon>
        <taxon>Pentapetalae</taxon>
        <taxon>rosids</taxon>
        <taxon>fabids</taxon>
        <taxon>Fagales</taxon>
        <taxon>Myricaceae</taxon>
        <taxon>Morella</taxon>
    </lineage>
</organism>
<evidence type="ECO:0000313" key="2">
    <source>
        <dbReference type="EMBL" id="KAB1200292.1"/>
    </source>
</evidence>
<dbReference type="EMBL" id="RXIC02000184">
    <property type="protein sequence ID" value="KAB1200292.1"/>
    <property type="molecule type" value="Genomic_DNA"/>
</dbReference>
<reference evidence="2 3" key="1">
    <citation type="journal article" date="2019" name="Plant Biotechnol. J.">
        <title>The red bayberry genome and genetic basis of sex determination.</title>
        <authorList>
            <person name="Jia H.M."/>
            <person name="Jia H.J."/>
            <person name="Cai Q.L."/>
            <person name="Wang Y."/>
            <person name="Zhao H.B."/>
            <person name="Yang W.F."/>
            <person name="Wang G.Y."/>
            <person name="Li Y.H."/>
            <person name="Zhan D.L."/>
            <person name="Shen Y.T."/>
            <person name="Niu Q.F."/>
            <person name="Chang L."/>
            <person name="Qiu J."/>
            <person name="Zhao L."/>
            <person name="Xie H.B."/>
            <person name="Fu W.Y."/>
            <person name="Jin J."/>
            <person name="Li X.W."/>
            <person name="Jiao Y."/>
            <person name="Zhou C.C."/>
            <person name="Tu T."/>
            <person name="Chai C.Y."/>
            <person name="Gao J.L."/>
            <person name="Fan L.J."/>
            <person name="van de Weg E."/>
            <person name="Wang J.Y."/>
            <person name="Gao Z.S."/>
        </authorList>
    </citation>
    <scope>NUCLEOTIDE SEQUENCE [LARGE SCALE GENOMIC DNA]</scope>
    <source>
        <tissue evidence="2">Leaves</tissue>
    </source>
</reference>
<feature type="region of interest" description="Disordered" evidence="1">
    <location>
        <begin position="1"/>
        <end position="41"/>
    </location>
</feature>
<accession>A0A6A1UJA0</accession>
<dbReference type="AlphaFoldDB" id="A0A6A1UJA0"/>
<name>A0A6A1UJA0_9ROSI</name>
<feature type="compositionally biased region" description="Polar residues" evidence="1">
    <location>
        <begin position="23"/>
        <end position="33"/>
    </location>
</feature>
<sequence length="155" mass="16944">MRSEISSSPWPPSDPSSPAEASLTLTRQNQHPVESSPADETIPELEKFRALESQSDVIVSAEGVTEVQDEFVETKYYSELQSVDKQHHTIGSGYIKVVEEKGEGGYGIELQKGHVGANGVAQMAIRSNPATNDWVPKIDEDLVFVSTKPNRSESS</sequence>
<comment type="caution">
    <text evidence="2">The sequence shown here is derived from an EMBL/GenBank/DDBJ whole genome shotgun (WGS) entry which is preliminary data.</text>
</comment>
<dbReference type="PANTHER" id="PTHR34686">
    <property type="entry name" value="MATERNAL EFFECT EMBRYO ARREST PROTEIN"/>
    <property type="match status" value="1"/>
</dbReference>
<evidence type="ECO:0000256" key="1">
    <source>
        <dbReference type="SAM" id="MobiDB-lite"/>
    </source>
</evidence>
<evidence type="ECO:0000313" key="3">
    <source>
        <dbReference type="Proteomes" id="UP000516437"/>
    </source>
</evidence>
<protein>
    <submittedName>
        <fullName evidence="2">Uncharacterized protein</fullName>
    </submittedName>
</protein>
<gene>
    <name evidence="2" type="ORF">CJ030_MR0G007677</name>
</gene>
<keyword evidence="3" id="KW-1185">Reference proteome</keyword>